<keyword evidence="4" id="KW-0963">Cytoplasm</keyword>
<sequence>MSGCYSRFDRCVWVIPGGDMSLWSRGFTVRSEEHARFTGASFRVYCRAKIRRPTRTTTRLPQFKSAAAMRCTVSRAGACGIAGSKMALQCQRNSYLAEFSSKVVSCDPGQLVITKKKKQPGYEVILEDTILFPEGGGQPDDRGKINDVDVIRVTRKQNQAVHFVETPLEVGSEVKMKVDWTRRFDHMQQHSGQHLITAVAEAKYGYKTTSWDLGSKVSSIEMDTPTITLEQLSELEKEVNECIRRQIPMTPRLLEPGSPELEQVRSQGLPDDHIGPVRVVEIEGIDHNTCCGTHVSNLAHLQAIKLLSVEKGKKGKTNVMFLAGNRVLEYVGRVYEREKGLTGVLKCSPEEHVEMADKLQKSLRISNKACTGLLRDVAVLEAQRYKSQPNRDPVFCLHRKEGDSEFMNIIANEIGNENALVLLSVGDEKGAGPFLLSGPADAVEAVGPKVAEVLGGKGAAKRGRFQGKATKLANLKTAEEILREHFKTQQAA</sequence>
<comment type="subcellular location">
    <subcellularLocation>
        <location evidence="2">Cytoplasm</location>
    </subcellularLocation>
</comment>
<comment type="similarity">
    <text evidence="3">Belongs to the class-II aminoacyl-tRNA synthetase family. Alax-L subfamily.</text>
</comment>
<dbReference type="FunFam" id="2.40.30.130:FF:000003">
    <property type="entry name" value="alanyl-tRNA editing protein Aarsd1"/>
    <property type="match status" value="1"/>
</dbReference>
<dbReference type="InterPro" id="IPR018164">
    <property type="entry name" value="Ala-tRNA-synth_IIc_N"/>
</dbReference>
<dbReference type="SUPFAM" id="SSF55186">
    <property type="entry name" value="ThrRS/AlaRS common domain"/>
    <property type="match status" value="1"/>
</dbReference>
<dbReference type="Proteomes" id="UP000838412">
    <property type="component" value="Chromosome 12"/>
</dbReference>
<dbReference type="GO" id="GO:0005737">
    <property type="term" value="C:cytoplasm"/>
    <property type="evidence" value="ECO:0007669"/>
    <property type="project" value="UniProtKB-SubCell"/>
</dbReference>
<dbReference type="InterPro" id="IPR012947">
    <property type="entry name" value="tRNA_SAD"/>
</dbReference>
<comment type="function">
    <text evidence="8">Functions in trans to edit the amino acid moiety from incorrectly charged tRNA(Ala).</text>
</comment>
<evidence type="ECO:0000256" key="7">
    <source>
        <dbReference type="ARBA" id="ARBA00022917"/>
    </source>
</evidence>
<organism evidence="10 11">
    <name type="scientific">Branchiostoma lanceolatum</name>
    <name type="common">Common lancelet</name>
    <name type="synonym">Amphioxus lanceolatum</name>
    <dbReference type="NCBI Taxonomy" id="7740"/>
    <lineage>
        <taxon>Eukaryota</taxon>
        <taxon>Metazoa</taxon>
        <taxon>Chordata</taxon>
        <taxon>Cephalochordata</taxon>
        <taxon>Leptocardii</taxon>
        <taxon>Amphioxiformes</taxon>
        <taxon>Branchiostomatidae</taxon>
        <taxon>Branchiostoma</taxon>
    </lineage>
</organism>
<dbReference type="FunFam" id="3.30.980.10:FF:000007">
    <property type="entry name" value="alanyl-tRNA editing protein Aarsd1"/>
    <property type="match status" value="1"/>
</dbReference>
<evidence type="ECO:0000259" key="9">
    <source>
        <dbReference type="PROSITE" id="PS50860"/>
    </source>
</evidence>
<dbReference type="PANTHER" id="PTHR43462:SF1">
    <property type="entry name" value="ALANYL-TRNA EDITING PROTEIN AARSD1"/>
    <property type="match status" value="1"/>
</dbReference>
<dbReference type="GO" id="GO:0004813">
    <property type="term" value="F:alanine-tRNA ligase activity"/>
    <property type="evidence" value="ECO:0007669"/>
    <property type="project" value="InterPro"/>
</dbReference>
<keyword evidence="5" id="KW-0479">Metal-binding</keyword>
<accession>A0A8J9YSG3</accession>
<dbReference type="InterPro" id="IPR018165">
    <property type="entry name" value="Ala-tRNA-synth_IIc_core"/>
</dbReference>
<dbReference type="SUPFAM" id="SSF50447">
    <property type="entry name" value="Translation proteins"/>
    <property type="match status" value="1"/>
</dbReference>
<evidence type="ECO:0000256" key="5">
    <source>
        <dbReference type="ARBA" id="ARBA00022723"/>
    </source>
</evidence>
<dbReference type="Pfam" id="PF07973">
    <property type="entry name" value="tRNA_SAD"/>
    <property type="match status" value="1"/>
</dbReference>
<reference evidence="10" key="1">
    <citation type="submission" date="2022-01" db="EMBL/GenBank/DDBJ databases">
        <authorList>
            <person name="Braso-Vives M."/>
        </authorList>
    </citation>
    <scope>NUCLEOTIDE SEQUENCE</scope>
</reference>
<evidence type="ECO:0000256" key="8">
    <source>
        <dbReference type="ARBA" id="ARBA00053555"/>
    </source>
</evidence>
<keyword evidence="7" id="KW-0648">Protein biosynthesis</keyword>
<feature type="domain" description="Alanyl-transfer RNA synthetases family profile" evidence="9">
    <location>
        <begin position="124"/>
        <end position="333"/>
    </location>
</feature>
<proteinExistence type="inferred from homology"/>
<comment type="cofactor">
    <cofactor evidence="1">
        <name>Zn(2+)</name>
        <dbReference type="ChEBI" id="CHEBI:29105"/>
    </cofactor>
</comment>
<keyword evidence="11" id="KW-1185">Reference proteome</keyword>
<dbReference type="SMART" id="SM00863">
    <property type="entry name" value="tRNA_SAD"/>
    <property type="match status" value="1"/>
</dbReference>
<dbReference type="GO" id="GO:0003676">
    <property type="term" value="F:nucleic acid binding"/>
    <property type="evidence" value="ECO:0007669"/>
    <property type="project" value="InterPro"/>
</dbReference>
<dbReference type="GO" id="GO:0005524">
    <property type="term" value="F:ATP binding"/>
    <property type="evidence" value="ECO:0007669"/>
    <property type="project" value="InterPro"/>
</dbReference>
<keyword evidence="6" id="KW-0862">Zinc</keyword>
<dbReference type="Gene3D" id="3.30.980.10">
    <property type="entry name" value="Threonyl-trna Synthetase, Chain A, domain 2"/>
    <property type="match status" value="1"/>
</dbReference>
<dbReference type="EMBL" id="OV696697">
    <property type="protein sequence ID" value="CAH1241033.1"/>
    <property type="molecule type" value="Genomic_DNA"/>
</dbReference>
<dbReference type="Pfam" id="PF01411">
    <property type="entry name" value="tRNA-synt_2c"/>
    <property type="match status" value="1"/>
</dbReference>
<dbReference type="Gene3D" id="2.40.30.130">
    <property type="match status" value="1"/>
</dbReference>
<name>A0A8J9YSG3_BRALA</name>
<evidence type="ECO:0000313" key="10">
    <source>
        <dbReference type="EMBL" id="CAH1241033.1"/>
    </source>
</evidence>
<dbReference type="AlphaFoldDB" id="A0A8J9YSG3"/>
<dbReference type="PANTHER" id="PTHR43462">
    <property type="entry name" value="ALANYL-TRNA EDITING PROTEIN"/>
    <property type="match status" value="1"/>
</dbReference>
<dbReference type="InterPro" id="IPR018163">
    <property type="entry name" value="Thr/Ala-tRNA-synth_IIc_edit"/>
</dbReference>
<protein>
    <submittedName>
        <fullName evidence="10">AARSD1 protein</fullName>
    </submittedName>
</protein>
<evidence type="ECO:0000313" key="11">
    <source>
        <dbReference type="Proteomes" id="UP000838412"/>
    </source>
</evidence>
<dbReference type="GO" id="GO:0006419">
    <property type="term" value="P:alanyl-tRNA aminoacylation"/>
    <property type="evidence" value="ECO:0007669"/>
    <property type="project" value="InterPro"/>
</dbReference>
<dbReference type="GO" id="GO:0002196">
    <property type="term" value="F:Ser-tRNA(Ala) deacylase activity"/>
    <property type="evidence" value="ECO:0007669"/>
    <property type="project" value="TreeGrafter"/>
</dbReference>
<gene>
    <name evidence="10" type="primary">AARSD1</name>
    <name evidence="10" type="ORF">BLAG_LOCUS4828</name>
</gene>
<dbReference type="GO" id="GO:0046872">
    <property type="term" value="F:metal ion binding"/>
    <property type="evidence" value="ECO:0007669"/>
    <property type="project" value="UniProtKB-KW"/>
</dbReference>
<evidence type="ECO:0000256" key="2">
    <source>
        <dbReference type="ARBA" id="ARBA00004496"/>
    </source>
</evidence>
<dbReference type="OrthoDB" id="288942at2759"/>
<dbReference type="InterPro" id="IPR051335">
    <property type="entry name" value="Alanyl-tRNA_Editing_Enzymes"/>
</dbReference>
<evidence type="ECO:0000256" key="3">
    <source>
        <dbReference type="ARBA" id="ARBA00008429"/>
    </source>
</evidence>
<dbReference type="PROSITE" id="PS50860">
    <property type="entry name" value="AA_TRNA_LIGASE_II_ALA"/>
    <property type="match status" value="1"/>
</dbReference>
<evidence type="ECO:0000256" key="1">
    <source>
        <dbReference type="ARBA" id="ARBA00001947"/>
    </source>
</evidence>
<dbReference type="InterPro" id="IPR009000">
    <property type="entry name" value="Transl_B-barrel_sf"/>
</dbReference>
<evidence type="ECO:0000256" key="4">
    <source>
        <dbReference type="ARBA" id="ARBA00022490"/>
    </source>
</evidence>
<evidence type="ECO:0000256" key="6">
    <source>
        <dbReference type="ARBA" id="ARBA00022833"/>
    </source>
</evidence>